<dbReference type="RefSeq" id="WP_251416964.1">
    <property type="nucleotide sequence ID" value="NZ_JAMQGM010000039.1"/>
</dbReference>
<evidence type="ECO:0000256" key="1">
    <source>
        <dbReference type="SAM" id="MobiDB-lite"/>
    </source>
</evidence>
<dbReference type="Proteomes" id="UP001167160">
    <property type="component" value="Unassembled WGS sequence"/>
</dbReference>
<comment type="caution">
    <text evidence="2">The sequence shown here is derived from an EMBL/GenBank/DDBJ whole genome shotgun (WGS) entry which is preliminary data.</text>
</comment>
<gene>
    <name evidence="2" type="ORF">M1E25_18445</name>
</gene>
<reference evidence="2" key="1">
    <citation type="journal article" date="2023" name="Int. J. Syst. Evol. Microbiol.">
        <title>Streptomyces meridianus sp. nov. isolated from brackish water of the Tagus estuary in Alcochete, Portugal.</title>
        <authorList>
            <person name="Santos J.D.N."/>
            <person name="Klimek D."/>
            <person name="Calusinska M."/>
            <person name="Lobo Da Cunha A."/>
            <person name="Catita J."/>
            <person name="Goncalves H."/>
            <person name="Gonzalez I."/>
            <person name="Reyes F."/>
            <person name="Lage O.M."/>
        </authorList>
    </citation>
    <scope>NUCLEOTIDE SEQUENCE</scope>
    <source>
        <strain evidence="2">MTZ3.1</strain>
    </source>
</reference>
<sequence>MSTGVIIILALTAVVILALVFARPATRGGVGGGLRKRFGPEYERTLARHDGNDRATKAELRQRLKRHGRLREKPLSPEAREQYVAQWAGVQEQFVDSPAAAVAAAEQLLTRLIHDRGYRAESHEDRIEALSVHRAHHVDGYRRVHAVAGRVHESSTETEELREALVHARELFEQLVTSGPRDGKASAERTASHSTGDMRPAAGEPTGGHGEFAGQPRGEQHMTTGEQHMTAGEQHMTAGDQHMTKGGA</sequence>
<proteinExistence type="predicted"/>
<feature type="region of interest" description="Disordered" evidence="1">
    <location>
        <begin position="176"/>
        <end position="223"/>
    </location>
</feature>
<keyword evidence="3" id="KW-1185">Reference proteome</keyword>
<dbReference type="EMBL" id="JAMQGM010000039">
    <property type="protein sequence ID" value="MCM2579303.1"/>
    <property type="molecule type" value="Genomic_DNA"/>
</dbReference>
<organism evidence="2 3">
    <name type="scientific">Streptomyces meridianus</name>
    <dbReference type="NCBI Taxonomy" id="2938945"/>
    <lineage>
        <taxon>Bacteria</taxon>
        <taxon>Bacillati</taxon>
        <taxon>Actinomycetota</taxon>
        <taxon>Actinomycetes</taxon>
        <taxon>Kitasatosporales</taxon>
        <taxon>Streptomycetaceae</taxon>
        <taxon>Streptomyces</taxon>
    </lineage>
</organism>
<evidence type="ECO:0008006" key="4">
    <source>
        <dbReference type="Google" id="ProtNLM"/>
    </source>
</evidence>
<accession>A0ABT0XBJ0</accession>
<name>A0ABT0XBJ0_9ACTN</name>
<protein>
    <recommendedName>
        <fullName evidence="4">Secreted protein</fullName>
    </recommendedName>
</protein>
<evidence type="ECO:0000313" key="3">
    <source>
        <dbReference type="Proteomes" id="UP001167160"/>
    </source>
</evidence>
<feature type="compositionally biased region" description="Basic and acidic residues" evidence="1">
    <location>
        <begin position="181"/>
        <end position="191"/>
    </location>
</feature>
<evidence type="ECO:0000313" key="2">
    <source>
        <dbReference type="EMBL" id="MCM2579303.1"/>
    </source>
</evidence>